<evidence type="ECO:0000313" key="3">
    <source>
        <dbReference type="Proteomes" id="UP001229421"/>
    </source>
</evidence>
<protein>
    <submittedName>
        <fullName evidence="2">Uncharacterized protein</fullName>
    </submittedName>
</protein>
<dbReference type="EMBL" id="JAUHHV010000007">
    <property type="protein sequence ID" value="KAK1416698.1"/>
    <property type="molecule type" value="Genomic_DNA"/>
</dbReference>
<proteinExistence type="predicted"/>
<feature type="region of interest" description="Disordered" evidence="1">
    <location>
        <begin position="1"/>
        <end position="26"/>
    </location>
</feature>
<comment type="caution">
    <text evidence="2">The sequence shown here is derived from an EMBL/GenBank/DDBJ whole genome shotgun (WGS) entry which is preliminary data.</text>
</comment>
<feature type="compositionally biased region" description="Basic residues" evidence="1">
    <location>
        <begin position="1"/>
        <end position="13"/>
    </location>
</feature>
<keyword evidence="3" id="KW-1185">Reference proteome</keyword>
<reference evidence="2" key="1">
    <citation type="journal article" date="2023" name="bioRxiv">
        <title>Improved chromosome-level genome assembly for marigold (Tagetes erecta).</title>
        <authorList>
            <person name="Jiang F."/>
            <person name="Yuan L."/>
            <person name="Wang S."/>
            <person name="Wang H."/>
            <person name="Xu D."/>
            <person name="Wang A."/>
            <person name="Fan W."/>
        </authorList>
    </citation>
    <scope>NUCLEOTIDE SEQUENCE</scope>
    <source>
        <strain evidence="2">WSJ</strain>
        <tissue evidence="2">Leaf</tissue>
    </source>
</reference>
<name>A0AAD8K6B9_TARER</name>
<sequence>MAFCRPHVHHKPFKHTERERENDRVRETKLASNARILITTEDRFASDFAGNLFIFLLRVIPIETTIVPPPVTVKLYHEDD</sequence>
<dbReference type="AlphaFoldDB" id="A0AAD8K6B9"/>
<accession>A0AAD8K6B9</accession>
<dbReference type="Proteomes" id="UP001229421">
    <property type="component" value="Unassembled WGS sequence"/>
</dbReference>
<gene>
    <name evidence="2" type="ORF">QVD17_25814</name>
</gene>
<feature type="compositionally biased region" description="Basic and acidic residues" evidence="1">
    <location>
        <begin position="14"/>
        <end position="26"/>
    </location>
</feature>
<evidence type="ECO:0000313" key="2">
    <source>
        <dbReference type="EMBL" id="KAK1416698.1"/>
    </source>
</evidence>
<organism evidence="2 3">
    <name type="scientific">Tagetes erecta</name>
    <name type="common">African marigold</name>
    <dbReference type="NCBI Taxonomy" id="13708"/>
    <lineage>
        <taxon>Eukaryota</taxon>
        <taxon>Viridiplantae</taxon>
        <taxon>Streptophyta</taxon>
        <taxon>Embryophyta</taxon>
        <taxon>Tracheophyta</taxon>
        <taxon>Spermatophyta</taxon>
        <taxon>Magnoliopsida</taxon>
        <taxon>eudicotyledons</taxon>
        <taxon>Gunneridae</taxon>
        <taxon>Pentapetalae</taxon>
        <taxon>asterids</taxon>
        <taxon>campanulids</taxon>
        <taxon>Asterales</taxon>
        <taxon>Asteraceae</taxon>
        <taxon>Asteroideae</taxon>
        <taxon>Heliantheae alliance</taxon>
        <taxon>Tageteae</taxon>
        <taxon>Tagetes</taxon>
    </lineage>
</organism>
<evidence type="ECO:0000256" key="1">
    <source>
        <dbReference type="SAM" id="MobiDB-lite"/>
    </source>
</evidence>